<dbReference type="EMBL" id="PZQS01000009">
    <property type="protein sequence ID" value="PVD25288.1"/>
    <property type="molecule type" value="Genomic_DNA"/>
</dbReference>
<comment type="caution">
    <text evidence="2">The sequence shown here is derived from an EMBL/GenBank/DDBJ whole genome shotgun (WGS) entry which is preliminary data.</text>
</comment>
<accession>A0A2T7NVT4</accession>
<name>A0A2T7NVT4_POMCA</name>
<dbReference type="Proteomes" id="UP000245119">
    <property type="component" value="Linkage Group LG9"/>
</dbReference>
<evidence type="ECO:0000256" key="1">
    <source>
        <dbReference type="SAM" id="MobiDB-lite"/>
    </source>
</evidence>
<evidence type="ECO:0000313" key="2">
    <source>
        <dbReference type="EMBL" id="PVD25288.1"/>
    </source>
</evidence>
<organism evidence="2 3">
    <name type="scientific">Pomacea canaliculata</name>
    <name type="common">Golden apple snail</name>
    <dbReference type="NCBI Taxonomy" id="400727"/>
    <lineage>
        <taxon>Eukaryota</taxon>
        <taxon>Metazoa</taxon>
        <taxon>Spiralia</taxon>
        <taxon>Lophotrochozoa</taxon>
        <taxon>Mollusca</taxon>
        <taxon>Gastropoda</taxon>
        <taxon>Caenogastropoda</taxon>
        <taxon>Architaenioglossa</taxon>
        <taxon>Ampullarioidea</taxon>
        <taxon>Ampullariidae</taxon>
        <taxon>Pomacea</taxon>
    </lineage>
</organism>
<reference evidence="2 3" key="1">
    <citation type="submission" date="2018-04" db="EMBL/GenBank/DDBJ databases">
        <title>The genome of golden apple snail Pomacea canaliculata provides insight into stress tolerance and invasive adaptation.</title>
        <authorList>
            <person name="Liu C."/>
            <person name="Liu B."/>
            <person name="Ren Y."/>
            <person name="Zhang Y."/>
            <person name="Wang H."/>
            <person name="Li S."/>
            <person name="Jiang F."/>
            <person name="Yin L."/>
            <person name="Zhang G."/>
            <person name="Qian W."/>
            <person name="Fan W."/>
        </authorList>
    </citation>
    <scope>NUCLEOTIDE SEQUENCE [LARGE SCALE GENOMIC DNA]</scope>
    <source>
        <strain evidence="2">SZHN2017</strain>
        <tissue evidence="2">Muscle</tissue>
    </source>
</reference>
<gene>
    <name evidence="2" type="ORF">C0Q70_15788</name>
</gene>
<feature type="region of interest" description="Disordered" evidence="1">
    <location>
        <begin position="41"/>
        <end position="79"/>
    </location>
</feature>
<dbReference type="AlphaFoldDB" id="A0A2T7NVT4"/>
<keyword evidence="3" id="KW-1185">Reference proteome</keyword>
<proteinExistence type="predicted"/>
<feature type="compositionally biased region" description="Low complexity" evidence="1">
    <location>
        <begin position="48"/>
        <end position="60"/>
    </location>
</feature>
<sequence length="191" mass="21117">MANYKATRTKVCGRGLIERLTAVPSTTTTDIVLAIYAPRQRQKSNSCAPRTPRTPRTAAADCQQTSRARTRTKTNKKLQSVPAGVVGKENTSPPHHRPRCWLSVKGGSVHGYPPTHADQVRTSAALICERFKGTWLPAWTTVRTAVADVVDGELSEEAAMCERQSCRQQWCGPRWLVTVFLLLITGELFTL</sequence>
<evidence type="ECO:0000313" key="3">
    <source>
        <dbReference type="Proteomes" id="UP000245119"/>
    </source>
</evidence>
<protein>
    <submittedName>
        <fullName evidence="2">Uncharacterized protein</fullName>
    </submittedName>
</protein>